<evidence type="ECO:0000313" key="1">
    <source>
        <dbReference type="EMBL" id="EPR81300.1"/>
    </source>
</evidence>
<dbReference type="RefSeq" id="WP_004909283.1">
    <property type="nucleotide sequence ID" value="NZ_ASYZ01000176.1"/>
</dbReference>
<evidence type="ECO:0000313" key="2">
    <source>
        <dbReference type="Proteomes" id="UP000018420"/>
    </source>
</evidence>
<reference evidence="1 2" key="1">
    <citation type="submission" date="2013-05" db="EMBL/GenBank/DDBJ databases">
        <title>Genome assembly of Acinetobacter junii MTCC 11364.</title>
        <authorList>
            <person name="Khatri I."/>
            <person name="Singh N.K."/>
            <person name="Subramanian S."/>
            <person name="Mayilraj S."/>
        </authorList>
    </citation>
    <scope>NUCLEOTIDE SEQUENCE [LARGE SCALE GENOMIC DNA]</scope>
    <source>
        <strain evidence="1 2">MTCC 11364</strain>
    </source>
</reference>
<accession>S7WDW7</accession>
<comment type="caution">
    <text evidence="1">The sequence shown here is derived from an EMBL/GenBank/DDBJ whole genome shotgun (WGS) entry which is preliminary data.</text>
</comment>
<dbReference type="EMBL" id="ASYZ01000176">
    <property type="protein sequence ID" value="EPR81300.1"/>
    <property type="molecule type" value="Genomic_DNA"/>
</dbReference>
<gene>
    <name evidence="1" type="ORF">L292_1183</name>
</gene>
<dbReference type="Proteomes" id="UP000018420">
    <property type="component" value="Unassembled WGS sequence"/>
</dbReference>
<organism evidence="1 2">
    <name type="scientific">Acinetobacter junii CIP 107470 = MTCC 11364</name>
    <dbReference type="NCBI Taxonomy" id="1217666"/>
    <lineage>
        <taxon>Bacteria</taxon>
        <taxon>Pseudomonadati</taxon>
        <taxon>Pseudomonadota</taxon>
        <taxon>Gammaproteobacteria</taxon>
        <taxon>Moraxellales</taxon>
        <taxon>Moraxellaceae</taxon>
        <taxon>Acinetobacter</taxon>
    </lineage>
</organism>
<protein>
    <recommendedName>
        <fullName evidence="3">Bacterial collagen-like protein middle domain-containing protein</fullName>
    </recommendedName>
</protein>
<proteinExistence type="predicted"/>
<name>S7WDW7_ACIJU</name>
<sequence>MLKTLTPKYLLADNAINTIHQAENPISDAASLGTLTFETSRDTVNGSLETISDLAGADFDGAMDSVTGVIDTLITNGSTATEIIQHIGEDLGNLGDLADGSPLEMVADAIEGFTGGDLGDNPVTGVIDTITGGTDGSPLEMVTDAIDGFTGGDLVDNPVTGVIDTITGGTDGSPLEMVTDAIEGFTGGDLGDNPVTGVIDTITGGTHGSPLEMITDTVSEFTNTDESLSTITDLLGSITGDLNGGALGEITNLTETISRSLNGDSLDPITGAIDGFCSDIGFDLNSESIILGVSEPTQTIISSGNSVIDSVQESSTAIFSDSTFERISSLISLSVESGDDCGCDGGVDSILTAITGSTSTLTSVTDTSTSTAPLTETVTPQTSLTNLSDNLFHSLSLF</sequence>
<dbReference type="PATRIC" id="fig|1330047.3.peg.2930"/>
<dbReference type="AlphaFoldDB" id="S7WDW7"/>
<evidence type="ECO:0008006" key="3">
    <source>
        <dbReference type="Google" id="ProtNLM"/>
    </source>
</evidence>